<reference evidence="1 2" key="1">
    <citation type="submission" date="2018-04" db="EMBL/GenBank/DDBJ databases">
        <title>Characteristic and Complete Genome Sequencing of A Novel Member of Infective Endocarditis Causative Bacteria: Bergeyella cardium QL-PH.</title>
        <authorList>
            <person name="Pan H."/>
            <person name="Sun E."/>
            <person name="Zhang Y."/>
        </authorList>
    </citation>
    <scope>NUCLEOTIDE SEQUENCE [LARGE SCALE GENOMIC DNA]</scope>
    <source>
        <strain evidence="1 2">HPQL</strain>
    </source>
</reference>
<evidence type="ECO:0000313" key="1">
    <source>
        <dbReference type="EMBL" id="QHN65397.1"/>
    </source>
</evidence>
<dbReference type="KEGG" id="bcad:DBX24_05580"/>
<proteinExistence type="predicted"/>
<accession>A0A6P1QW73</accession>
<evidence type="ECO:0000313" key="2">
    <source>
        <dbReference type="Proteomes" id="UP000464318"/>
    </source>
</evidence>
<organism evidence="1 2">
    <name type="scientific">Bergeyella cardium</name>
    <dbReference type="NCBI Taxonomy" id="1585976"/>
    <lineage>
        <taxon>Bacteria</taxon>
        <taxon>Pseudomonadati</taxon>
        <taxon>Bacteroidota</taxon>
        <taxon>Flavobacteriia</taxon>
        <taxon>Flavobacteriales</taxon>
        <taxon>Weeksellaceae</taxon>
        <taxon>Bergeyella</taxon>
    </lineage>
</organism>
<dbReference type="Proteomes" id="UP000464318">
    <property type="component" value="Chromosome"/>
</dbReference>
<protein>
    <submittedName>
        <fullName evidence="1">Uncharacterized protein</fullName>
    </submittedName>
</protein>
<dbReference type="AlphaFoldDB" id="A0A6P1QW73"/>
<name>A0A6P1QW73_9FLAO</name>
<keyword evidence="2" id="KW-1185">Reference proteome</keyword>
<sequence>MKKIFAIIALVLGLQVSFAQLSRYEFASLGYQYQNQSFVEVGGKLVFFHGNDDLLYRIGASALLGSVNSSFRAIPKVNADILFNFEKDVYINHPYYFIGSAEFTPKYIAPKFGISLIGIIDLTAGYAFSIDKDGVNGKELQGFNLNFSLNIPLYPFFSCPSRQ</sequence>
<gene>
    <name evidence="1" type="ORF">DBX24_05580</name>
</gene>
<dbReference type="OrthoDB" id="1450938at2"/>
<dbReference type="EMBL" id="CP029149">
    <property type="protein sequence ID" value="QHN65397.1"/>
    <property type="molecule type" value="Genomic_DNA"/>
</dbReference>
<dbReference type="RefSeq" id="WP_120489579.1">
    <property type="nucleotide sequence ID" value="NZ_CP029149.1"/>
</dbReference>